<feature type="region of interest" description="Disordered" evidence="1">
    <location>
        <begin position="281"/>
        <end position="395"/>
    </location>
</feature>
<feature type="compositionally biased region" description="Low complexity" evidence="1">
    <location>
        <begin position="803"/>
        <end position="812"/>
    </location>
</feature>
<feature type="region of interest" description="Disordered" evidence="1">
    <location>
        <begin position="1022"/>
        <end position="1120"/>
    </location>
</feature>
<organism evidence="2 3">
    <name type="scientific">Aplysia californica</name>
    <name type="common">California sea hare</name>
    <dbReference type="NCBI Taxonomy" id="6500"/>
    <lineage>
        <taxon>Eukaryota</taxon>
        <taxon>Metazoa</taxon>
        <taxon>Spiralia</taxon>
        <taxon>Lophotrochozoa</taxon>
        <taxon>Mollusca</taxon>
        <taxon>Gastropoda</taxon>
        <taxon>Heterobranchia</taxon>
        <taxon>Euthyneura</taxon>
        <taxon>Tectipleura</taxon>
        <taxon>Aplysiida</taxon>
        <taxon>Aplysioidea</taxon>
        <taxon>Aplysiidae</taxon>
        <taxon>Aplysia</taxon>
    </lineage>
</organism>
<feature type="compositionally biased region" description="Low complexity" evidence="1">
    <location>
        <begin position="378"/>
        <end position="394"/>
    </location>
</feature>
<feature type="compositionally biased region" description="Polar residues" evidence="1">
    <location>
        <begin position="1108"/>
        <end position="1120"/>
    </location>
</feature>
<feature type="non-terminal residue" evidence="3">
    <location>
        <position position="1219"/>
    </location>
</feature>
<reference evidence="3" key="1">
    <citation type="submission" date="2025-08" db="UniProtKB">
        <authorList>
            <consortium name="RefSeq"/>
        </authorList>
    </citation>
    <scope>IDENTIFICATION</scope>
</reference>
<name>A0ABM1AEZ7_APLCA</name>
<feature type="region of interest" description="Disordered" evidence="1">
    <location>
        <begin position="602"/>
        <end position="644"/>
    </location>
</feature>
<feature type="compositionally biased region" description="Polar residues" evidence="1">
    <location>
        <begin position="713"/>
        <end position="722"/>
    </location>
</feature>
<feature type="region of interest" description="Disordered" evidence="1">
    <location>
        <begin position="91"/>
        <end position="147"/>
    </location>
</feature>
<accession>A0ABM1AEZ7</accession>
<feature type="region of interest" description="Disordered" evidence="1">
    <location>
        <begin position="431"/>
        <end position="532"/>
    </location>
</feature>
<feature type="compositionally biased region" description="Low complexity" evidence="1">
    <location>
        <begin position="474"/>
        <end position="490"/>
    </location>
</feature>
<feature type="compositionally biased region" description="Basic residues" evidence="1">
    <location>
        <begin position="1162"/>
        <end position="1173"/>
    </location>
</feature>
<gene>
    <name evidence="3" type="primary">LOC106013982</name>
</gene>
<feature type="compositionally biased region" description="Low complexity" evidence="1">
    <location>
        <begin position="281"/>
        <end position="295"/>
    </location>
</feature>
<dbReference type="RefSeq" id="XP_012946405.1">
    <property type="nucleotide sequence ID" value="XM_013090951.1"/>
</dbReference>
<dbReference type="GeneID" id="106013982"/>
<feature type="compositionally biased region" description="Basic residues" evidence="1">
    <location>
        <begin position="1063"/>
        <end position="1078"/>
    </location>
</feature>
<feature type="compositionally biased region" description="Basic and acidic residues" evidence="1">
    <location>
        <begin position="603"/>
        <end position="613"/>
    </location>
</feature>
<evidence type="ECO:0000256" key="1">
    <source>
        <dbReference type="SAM" id="MobiDB-lite"/>
    </source>
</evidence>
<feature type="region of interest" description="Disordered" evidence="1">
    <location>
        <begin position="1"/>
        <end position="35"/>
    </location>
</feature>
<evidence type="ECO:0000313" key="2">
    <source>
        <dbReference type="Proteomes" id="UP000694888"/>
    </source>
</evidence>
<feature type="region of interest" description="Disordered" evidence="1">
    <location>
        <begin position="657"/>
        <end position="732"/>
    </location>
</feature>
<feature type="compositionally biased region" description="Gly residues" evidence="1">
    <location>
        <begin position="491"/>
        <end position="510"/>
    </location>
</feature>
<feature type="compositionally biased region" description="Basic and acidic residues" evidence="1">
    <location>
        <begin position="757"/>
        <end position="776"/>
    </location>
</feature>
<sequence>MGPKSSNYHGNSEEVSPRMPNVNGSSGGGGGNIFGSDIGHQGVTLIPLQTLYTHTPTPSEISNITARSAASPRSGMHTPALSVISNQERASALGATSRASVHTPRSSLHTPRSMLGTPRLEQSSDVSSGGKMHIQQPQQQQQQQRERDDVQLVALNLERRWHGIWLQSLEWQCRLEEALARRKGVSSPGLDFSSFQLPVLDESLFGRSSQNLNAQGFIELDDDSLLFIGRCEEDLADCASSSSVTSESCDSYSFSGCGDVTGFNAADHFASFPLSLASPLGSPSRSPYSSSDVIGEGVGGGVGGGVDGASGDPRPSSRFDPRFSGSGGDITPPGQRSPARPSTVLLSPDSPLGKRPFPDTGNSSGGSCGGGASPAKRGSPTPTSSSGGLSPVTPDAAPIEELLRFGVNSSAFQHVVDNTDDEYGDVLITDLQDDDDYDDSSVHESLKVKRSLLFDRSSGDSANISEAESKMGDSPRSSGSSGILSPPGVAAGRGAGNGGGGAGAGVGAGGYVVTSSDGELDPPSTHRAPPPVIVGVVSKSEVRDIGYSSESQSNDEVDVMRHQIDLEYKFPGKCEVASDGPLGDKVTMPSTKVKPQYYYMTHVDLDSTDRTTDNGDTTDSGPERVKDDVKSSSDGHGGYRPEADRFEAAVKEVYSELKDDDNGSCFPGQMSSRGHSGSNCEGGSAAVVSSSSSSSSSSAVRGHFGVSELVATGKSSASSATVSPLYIPDDDDTEDVTMLAIKPLHELLDISESDSAPESKEKKSIRYLIEHAEDLVKPPSPTKTTFSAPSSPSKHLQSPIVVQQQQQHQQHQLSPSKQTQTDSCSAVESSCDASGEDNSDHEAAAAAAANASGSGGTRDEFSTATDDADETLIGSVINLDSATESARNTSTDDIISTTCSGVPRSPRSIPHTLVDSPRLRKQTGESSSSRRRGKDRPWSVVGLQDFSSNSRGSGHGDKMGGATTMDAVDSVAHHNHHHNYHHHVASSESAIDHIFQRCQTDTDSSSSNAASPMMAASSFFFSPSSHSSTFPRESHQHNHHPRRGFRRALSSTEHQSPPSPSTKVHHSHASSSTRRKLKYSSEVAPAAADRMTLENGLVSDNGGGPLATSETPVPSSSLLCSHSKTGHYTAILSAEATSDSEAPPSPSKVRGQAPSSPGRVKGQQRRTRRLRHRSSLESGKEVSVSGSGGGVIGAGQPYSRSSATDSYDSAEAESESETA</sequence>
<keyword evidence="2" id="KW-1185">Reference proteome</keyword>
<feature type="compositionally biased region" description="Basic residues" evidence="1">
    <location>
        <begin position="1037"/>
        <end position="1046"/>
    </location>
</feature>
<feature type="compositionally biased region" description="Polar residues" evidence="1">
    <location>
        <begin position="813"/>
        <end position="832"/>
    </location>
</feature>
<dbReference type="Proteomes" id="UP000694888">
    <property type="component" value="Unplaced"/>
</dbReference>
<feature type="region of interest" description="Disordered" evidence="1">
    <location>
        <begin position="880"/>
        <end position="963"/>
    </location>
</feature>
<feature type="region of interest" description="Disordered" evidence="1">
    <location>
        <begin position="1135"/>
        <end position="1219"/>
    </location>
</feature>
<feature type="compositionally biased region" description="Basic and acidic residues" evidence="1">
    <location>
        <begin position="621"/>
        <end position="644"/>
    </location>
</feature>
<feature type="compositionally biased region" description="Polar residues" evidence="1">
    <location>
        <begin position="782"/>
        <end position="802"/>
    </location>
</feature>
<feature type="compositionally biased region" description="Acidic residues" evidence="1">
    <location>
        <begin position="1208"/>
        <end position="1219"/>
    </location>
</feature>
<feature type="compositionally biased region" description="Polar residues" evidence="1">
    <location>
        <begin position="669"/>
        <end position="681"/>
    </location>
</feature>
<feature type="compositionally biased region" description="Polar residues" evidence="1">
    <location>
        <begin position="97"/>
        <end position="110"/>
    </location>
</feature>
<feature type="region of interest" description="Disordered" evidence="1">
    <location>
        <begin position="746"/>
        <end position="867"/>
    </location>
</feature>
<feature type="compositionally biased region" description="Gly residues" evidence="1">
    <location>
        <begin position="363"/>
        <end position="372"/>
    </location>
</feature>
<feature type="compositionally biased region" description="Low complexity" evidence="1">
    <location>
        <begin position="889"/>
        <end position="898"/>
    </location>
</feature>
<feature type="compositionally biased region" description="Polar residues" evidence="1">
    <location>
        <begin position="1"/>
        <end position="10"/>
    </location>
</feature>
<protein>
    <submittedName>
        <fullName evidence="3">Platelet binding protein GspB</fullName>
    </submittedName>
</protein>
<feature type="compositionally biased region" description="Low complexity" evidence="1">
    <location>
        <begin position="684"/>
        <end position="700"/>
    </location>
</feature>
<evidence type="ECO:0000313" key="3">
    <source>
        <dbReference type="RefSeq" id="XP_012946405.1"/>
    </source>
</evidence>
<proteinExistence type="predicted"/>
<feature type="compositionally biased region" description="Low complexity" evidence="1">
    <location>
        <begin position="1022"/>
        <end position="1031"/>
    </location>
</feature>
<feature type="compositionally biased region" description="Gly residues" evidence="1">
    <location>
        <begin position="296"/>
        <end position="308"/>
    </location>
</feature>